<accession>A0A9P6TVD9</accession>
<proteinExistence type="predicted"/>
<protein>
    <submittedName>
        <fullName evidence="2">Uncharacterized protein</fullName>
    </submittedName>
</protein>
<sequence length="166" mass="18449">MQMSMAVIYKMETSTKAMKEQGLQYIHVGRDLVRIGSLGGERLVWGKGYMGRIKNPSAPGGGSGAPRGIQNQNNGNTPPYNTPAHFPIFPMKSKTPAAKSVPENPSSQIPPAPPKVQSGMIKEDQNLRATIGKLLTAQQQQLEENKRIMTQMQQLLDHNRRLWKWS</sequence>
<comment type="caution">
    <text evidence="2">The sequence shown here is derived from an EMBL/GenBank/DDBJ whole genome shotgun (WGS) entry which is preliminary data.</text>
</comment>
<dbReference type="AlphaFoldDB" id="A0A9P6TVD9"/>
<name>A0A9P6TVD9_9FUNG</name>
<keyword evidence="3" id="KW-1185">Reference proteome</keyword>
<feature type="compositionally biased region" description="Polar residues" evidence="1">
    <location>
        <begin position="69"/>
        <end position="79"/>
    </location>
</feature>
<evidence type="ECO:0000256" key="1">
    <source>
        <dbReference type="SAM" id="MobiDB-lite"/>
    </source>
</evidence>
<dbReference type="EMBL" id="JAAAJA010001308">
    <property type="protein sequence ID" value="KAG0247584.1"/>
    <property type="molecule type" value="Genomic_DNA"/>
</dbReference>
<dbReference type="Proteomes" id="UP000726737">
    <property type="component" value="Unassembled WGS sequence"/>
</dbReference>
<reference evidence="2" key="1">
    <citation type="journal article" date="2020" name="Fungal Divers.">
        <title>Resolving the Mortierellaceae phylogeny through synthesis of multi-gene phylogenetics and phylogenomics.</title>
        <authorList>
            <person name="Vandepol N."/>
            <person name="Liber J."/>
            <person name="Desiro A."/>
            <person name="Na H."/>
            <person name="Kennedy M."/>
            <person name="Barry K."/>
            <person name="Grigoriev I.V."/>
            <person name="Miller A.N."/>
            <person name="O'Donnell K."/>
            <person name="Stajich J.E."/>
            <person name="Bonito G."/>
        </authorList>
    </citation>
    <scope>NUCLEOTIDE SEQUENCE</scope>
    <source>
        <strain evidence="2">KOD948</strain>
    </source>
</reference>
<evidence type="ECO:0000313" key="2">
    <source>
        <dbReference type="EMBL" id="KAG0247584.1"/>
    </source>
</evidence>
<organism evidence="2 3">
    <name type="scientific">Mortierella polycephala</name>
    <dbReference type="NCBI Taxonomy" id="41804"/>
    <lineage>
        <taxon>Eukaryota</taxon>
        <taxon>Fungi</taxon>
        <taxon>Fungi incertae sedis</taxon>
        <taxon>Mucoromycota</taxon>
        <taxon>Mortierellomycotina</taxon>
        <taxon>Mortierellomycetes</taxon>
        <taxon>Mortierellales</taxon>
        <taxon>Mortierellaceae</taxon>
        <taxon>Mortierella</taxon>
    </lineage>
</organism>
<evidence type="ECO:0000313" key="3">
    <source>
        <dbReference type="Proteomes" id="UP000726737"/>
    </source>
</evidence>
<feature type="region of interest" description="Disordered" evidence="1">
    <location>
        <begin position="55"/>
        <end position="116"/>
    </location>
</feature>
<gene>
    <name evidence="2" type="ORF">BG011_001246</name>
</gene>